<dbReference type="AlphaFoldDB" id="A0A9J6BUT2"/>
<sequence>MERFVHRQRKIVLVFVIRKDKKKFDPSIIPVGQDFMGDSPCTACPFVQKSPEEFHKEAIEKCPFFQQQKSNKPVQMIDYEENAKHDTTEKKSLIARHERD</sequence>
<gene>
    <name evidence="2" type="ORF">PVAND_003335</name>
</gene>
<dbReference type="Proteomes" id="UP001107558">
    <property type="component" value="Chromosome 3"/>
</dbReference>
<feature type="compositionally biased region" description="Basic and acidic residues" evidence="1">
    <location>
        <begin position="81"/>
        <end position="100"/>
    </location>
</feature>
<keyword evidence="3" id="KW-1185">Reference proteome</keyword>
<proteinExistence type="predicted"/>
<evidence type="ECO:0000313" key="3">
    <source>
        <dbReference type="Proteomes" id="UP001107558"/>
    </source>
</evidence>
<dbReference type="EMBL" id="JADBJN010000003">
    <property type="protein sequence ID" value="KAG5673275.1"/>
    <property type="molecule type" value="Genomic_DNA"/>
</dbReference>
<protein>
    <submittedName>
        <fullName evidence="2">Uncharacterized protein</fullName>
    </submittedName>
</protein>
<feature type="region of interest" description="Disordered" evidence="1">
    <location>
        <begin position="80"/>
        <end position="100"/>
    </location>
</feature>
<dbReference type="OrthoDB" id="564646at2759"/>
<reference evidence="2" key="1">
    <citation type="submission" date="2021-03" db="EMBL/GenBank/DDBJ databases">
        <title>Chromosome level genome of the anhydrobiotic midge Polypedilum vanderplanki.</title>
        <authorList>
            <person name="Yoshida Y."/>
            <person name="Kikawada T."/>
            <person name="Gusev O."/>
        </authorList>
    </citation>
    <scope>NUCLEOTIDE SEQUENCE</scope>
    <source>
        <strain evidence="2">NIAS01</strain>
        <tissue evidence="2">Whole body or cell culture</tissue>
    </source>
</reference>
<evidence type="ECO:0000313" key="2">
    <source>
        <dbReference type="EMBL" id="KAG5673275.1"/>
    </source>
</evidence>
<organism evidence="2 3">
    <name type="scientific">Polypedilum vanderplanki</name>
    <name type="common">Sleeping chironomid midge</name>
    <dbReference type="NCBI Taxonomy" id="319348"/>
    <lineage>
        <taxon>Eukaryota</taxon>
        <taxon>Metazoa</taxon>
        <taxon>Ecdysozoa</taxon>
        <taxon>Arthropoda</taxon>
        <taxon>Hexapoda</taxon>
        <taxon>Insecta</taxon>
        <taxon>Pterygota</taxon>
        <taxon>Neoptera</taxon>
        <taxon>Endopterygota</taxon>
        <taxon>Diptera</taxon>
        <taxon>Nematocera</taxon>
        <taxon>Chironomoidea</taxon>
        <taxon>Chironomidae</taxon>
        <taxon>Chironominae</taxon>
        <taxon>Polypedilum</taxon>
        <taxon>Polypedilum</taxon>
    </lineage>
</organism>
<evidence type="ECO:0000256" key="1">
    <source>
        <dbReference type="SAM" id="MobiDB-lite"/>
    </source>
</evidence>
<comment type="caution">
    <text evidence="2">The sequence shown here is derived from an EMBL/GenBank/DDBJ whole genome shotgun (WGS) entry which is preliminary data.</text>
</comment>
<name>A0A9J6BUT2_POLVA</name>
<accession>A0A9J6BUT2</accession>